<keyword evidence="3" id="KW-1185">Reference proteome</keyword>
<feature type="compositionally biased region" description="Pro residues" evidence="1">
    <location>
        <begin position="80"/>
        <end position="94"/>
    </location>
</feature>
<evidence type="ECO:0000256" key="1">
    <source>
        <dbReference type="SAM" id="MobiDB-lite"/>
    </source>
</evidence>
<protein>
    <recommendedName>
        <fullName evidence="4">RING-type domain-containing protein</fullName>
    </recommendedName>
</protein>
<comment type="caution">
    <text evidence="2">The sequence shown here is derived from an EMBL/GenBank/DDBJ whole genome shotgun (WGS) entry which is preliminary data.</text>
</comment>
<accession>A0ABR3PTK8</accession>
<name>A0ABR3PTK8_9TREE</name>
<reference evidence="2 3" key="1">
    <citation type="submission" date="2023-08" db="EMBL/GenBank/DDBJ databases">
        <title>Annotated Genome Sequence of Vanrija albida AlHP1.</title>
        <authorList>
            <person name="Herzog R."/>
        </authorList>
    </citation>
    <scope>NUCLEOTIDE SEQUENCE [LARGE SCALE GENOMIC DNA]</scope>
    <source>
        <strain evidence="2 3">AlHP1</strain>
    </source>
</reference>
<dbReference type="EMBL" id="JBBXJM010000006">
    <property type="protein sequence ID" value="KAL1405776.1"/>
    <property type="molecule type" value="Genomic_DNA"/>
</dbReference>
<feature type="region of interest" description="Disordered" evidence="1">
    <location>
        <begin position="1"/>
        <end position="100"/>
    </location>
</feature>
<feature type="region of interest" description="Disordered" evidence="1">
    <location>
        <begin position="380"/>
        <end position="416"/>
    </location>
</feature>
<gene>
    <name evidence="2" type="ORF">Q8F55_007449</name>
</gene>
<feature type="compositionally biased region" description="Pro residues" evidence="1">
    <location>
        <begin position="11"/>
        <end position="24"/>
    </location>
</feature>
<evidence type="ECO:0000313" key="2">
    <source>
        <dbReference type="EMBL" id="KAL1405776.1"/>
    </source>
</evidence>
<dbReference type="GeneID" id="95988492"/>
<dbReference type="RefSeq" id="XP_069205720.1">
    <property type="nucleotide sequence ID" value="XM_069355879.1"/>
</dbReference>
<evidence type="ECO:0000313" key="3">
    <source>
        <dbReference type="Proteomes" id="UP001565368"/>
    </source>
</evidence>
<organism evidence="2 3">
    <name type="scientific">Vanrija albida</name>
    <dbReference type="NCBI Taxonomy" id="181172"/>
    <lineage>
        <taxon>Eukaryota</taxon>
        <taxon>Fungi</taxon>
        <taxon>Dikarya</taxon>
        <taxon>Basidiomycota</taxon>
        <taxon>Agaricomycotina</taxon>
        <taxon>Tremellomycetes</taxon>
        <taxon>Trichosporonales</taxon>
        <taxon>Trichosporonaceae</taxon>
        <taxon>Vanrija</taxon>
    </lineage>
</organism>
<feature type="compositionally biased region" description="Low complexity" evidence="1">
    <location>
        <begin position="25"/>
        <end position="48"/>
    </location>
</feature>
<evidence type="ECO:0008006" key="4">
    <source>
        <dbReference type="Google" id="ProtNLM"/>
    </source>
</evidence>
<feature type="compositionally biased region" description="Basic residues" evidence="1">
    <location>
        <begin position="395"/>
        <end position="410"/>
    </location>
</feature>
<proteinExistence type="predicted"/>
<dbReference type="Proteomes" id="UP001565368">
    <property type="component" value="Unassembled WGS sequence"/>
</dbReference>
<sequence>MSGVIDLRTPTPEPISLPPSPDRPSPAVAASSRDSSFRPSPSRRSTTGPSPPLRPVAGPSGLRAAEAIDLSLEDDDDDVPLPPPRPRVARPPAPQRLDNERFRHEMDPDRAVTAELDLALSRAARARAHVQRLAAVEAQTAAAAAAVALAANHAPADRPAGSIGLGGAVLRRGNREVRFDPIGATRQFHLQPGNGLAAAPEPPAGAMPTRRVLRRRLVDPDYEPDEGDGVPLGAAGAAQRGFFGRLAALGQMANAGLFQYPLIPDGIMGRAPRENDVAAILAKVSADTVPEARKGFSRTWEAEDIDADPADKAIRIDDAGRVIPPTPKKKRKPYLSCAHCVNALRVSSAHRDAKDNVWALRCGHLIDQRCLHDLCAQGGEGEGEGEDGADDARPAKRARASPRKSKRRTAAKPPVEQSWTCPVADCKRAHVAVLVDGQWTQKQGEGAIQIYV</sequence>